<evidence type="ECO:0000313" key="2">
    <source>
        <dbReference type="Proteomes" id="UP000765509"/>
    </source>
</evidence>
<protein>
    <recommendedName>
        <fullName evidence="3">Reverse transcriptase Ty1/copia-type domain-containing protein</fullName>
    </recommendedName>
</protein>
<dbReference type="Proteomes" id="UP000765509">
    <property type="component" value="Unassembled WGS sequence"/>
</dbReference>
<dbReference type="AlphaFoldDB" id="A0A9Q3I0E5"/>
<reference evidence="1" key="1">
    <citation type="submission" date="2021-03" db="EMBL/GenBank/DDBJ databases">
        <title>Draft genome sequence of rust myrtle Austropuccinia psidii MF-1, a brazilian biotype.</title>
        <authorList>
            <person name="Quecine M.C."/>
            <person name="Pachon D.M.R."/>
            <person name="Bonatelli M.L."/>
            <person name="Correr F.H."/>
            <person name="Franceschini L.M."/>
            <person name="Leite T.F."/>
            <person name="Margarido G.R.A."/>
            <person name="Almeida C.A."/>
            <person name="Ferrarezi J.A."/>
            <person name="Labate C.A."/>
        </authorList>
    </citation>
    <scope>NUCLEOTIDE SEQUENCE</scope>
    <source>
        <strain evidence="1">MF-1</strain>
    </source>
</reference>
<sequence>MIAIWIHINDGVIASNSAAAVSDFKRWLCMEVDIKWHDTISQIVGLECVLGKGEVAITQKRLTSSILEAYPRQIVKHEYPLPMLPMANSPEEGDILDVTPFHSVIGLLAYLVSGS</sequence>
<dbReference type="EMBL" id="AVOT02028974">
    <property type="protein sequence ID" value="MBW0521635.1"/>
    <property type="molecule type" value="Genomic_DNA"/>
</dbReference>
<keyword evidence="2" id="KW-1185">Reference proteome</keyword>
<gene>
    <name evidence="1" type="ORF">O181_061350</name>
</gene>
<organism evidence="1 2">
    <name type="scientific">Austropuccinia psidii MF-1</name>
    <dbReference type="NCBI Taxonomy" id="1389203"/>
    <lineage>
        <taxon>Eukaryota</taxon>
        <taxon>Fungi</taxon>
        <taxon>Dikarya</taxon>
        <taxon>Basidiomycota</taxon>
        <taxon>Pucciniomycotina</taxon>
        <taxon>Pucciniomycetes</taxon>
        <taxon>Pucciniales</taxon>
        <taxon>Sphaerophragmiaceae</taxon>
        <taxon>Austropuccinia</taxon>
    </lineage>
</organism>
<evidence type="ECO:0000313" key="1">
    <source>
        <dbReference type="EMBL" id="MBW0521635.1"/>
    </source>
</evidence>
<accession>A0A9Q3I0E5</accession>
<evidence type="ECO:0008006" key="3">
    <source>
        <dbReference type="Google" id="ProtNLM"/>
    </source>
</evidence>
<name>A0A9Q3I0E5_9BASI</name>
<proteinExistence type="predicted"/>
<comment type="caution">
    <text evidence="1">The sequence shown here is derived from an EMBL/GenBank/DDBJ whole genome shotgun (WGS) entry which is preliminary data.</text>
</comment>
<dbReference type="OrthoDB" id="8064356at2759"/>